<proteinExistence type="predicted"/>
<dbReference type="Proteomes" id="UP001448858">
    <property type="component" value="Chromosome"/>
</dbReference>
<sequence length="154" mass="16609">MTEESETAARRREVAVLLRDLAWTIHRRVPDVTGIDPLPSTELAVLKHILEAPGMTVTELSRRMALKQSNTSAAVRVLTERGLVTRESSPSDRRISRVVPTDDALAKDEAIEDAWAGPIRSGLAGLSEEEAEAMNAAASALQSLNALLRSNQGG</sequence>
<dbReference type="Gene3D" id="1.10.10.10">
    <property type="entry name" value="Winged helix-like DNA-binding domain superfamily/Winged helix DNA-binding domain"/>
    <property type="match status" value="1"/>
</dbReference>
<dbReference type="RefSeq" id="WP_342023336.1">
    <property type="nucleotide sequence ID" value="NZ_CP151657.1"/>
</dbReference>
<evidence type="ECO:0000313" key="3">
    <source>
        <dbReference type="Proteomes" id="UP001448858"/>
    </source>
</evidence>
<dbReference type="PANTHER" id="PTHR33164">
    <property type="entry name" value="TRANSCRIPTIONAL REGULATOR, MARR FAMILY"/>
    <property type="match status" value="1"/>
</dbReference>
<evidence type="ECO:0000259" key="1">
    <source>
        <dbReference type="PROSITE" id="PS50995"/>
    </source>
</evidence>
<dbReference type="InterPro" id="IPR039422">
    <property type="entry name" value="MarR/SlyA-like"/>
</dbReference>
<organism evidence="2 3">
    <name type="scientific">Arthrobacter citreus</name>
    <dbReference type="NCBI Taxonomy" id="1670"/>
    <lineage>
        <taxon>Bacteria</taxon>
        <taxon>Bacillati</taxon>
        <taxon>Actinomycetota</taxon>
        <taxon>Actinomycetes</taxon>
        <taxon>Micrococcales</taxon>
        <taxon>Micrococcaceae</taxon>
        <taxon>Arthrobacter</taxon>
    </lineage>
</organism>
<reference evidence="2 3" key="1">
    <citation type="submission" date="2024-04" db="EMBL/GenBank/DDBJ databases">
        <title>Arthrobacter sp. from Plains bison fecal sample.</title>
        <authorList>
            <person name="Ruzzini A."/>
        </authorList>
    </citation>
    <scope>NUCLEOTIDE SEQUENCE [LARGE SCALE GENOMIC DNA]</scope>
    <source>
        <strain evidence="2 3">EINP1</strain>
    </source>
</reference>
<dbReference type="InterPro" id="IPR000835">
    <property type="entry name" value="HTH_MarR-typ"/>
</dbReference>
<dbReference type="InterPro" id="IPR036390">
    <property type="entry name" value="WH_DNA-bd_sf"/>
</dbReference>
<dbReference type="SUPFAM" id="SSF46785">
    <property type="entry name" value="Winged helix' DNA-binding domain"/>
    <property type="match status" value="1"/>
</dbReference>
<dbReference type="InterPro" id="IPR036388">
    <property type="entry name" value="WH-like_DNA-bd_sf"/>
</dbReference>
<evidence type="ECO:0000313" key="2">
    <source>
        <dbReference type="EMBL" id="WZP15683.1"/>
    </source>
</evidence>
<name>A0ABZ2ZU53_9MICC</name>
<accession>A0ABZ2ZU53</accession>
<dbReference type="PANTHER" id="PTHR33164:SF43">
    <property type="entry name" value="HTH-TYPE TRANSCRIPTIONAL REPRESSOR YETL"/>
    <property type="match status" value="1"/>
</dbReference>
<protein>
    <submittedName>
        <fullName evidence="2">MarR family transcriptional regulator</fullName>
    </submittedName>
</protein>
<dbReference type="PROSITE" id="PS50995">
    <property type="entry name" value="HTH_MARR_2"/>
    <property type="match status" value="1"/>
</dbReference>
<gene>
    <name evidence="2" type="ORF">AAE021_16265</name>
</gene>
<dbReference type="EMBL" id="CP151657">
    <property type="protein sequence ID" value="WZP15683.1"/>
    <property type="molecule type" value="Genomic_DNA"/>
</dbReference>
<dbReference type="SMART" id="SM00347">
    <property type="entry name" value="HTH_MARR"/>
    <property type="match status" value="1"/>
</dbReference>
<feature type="domain" description="HTH marR-type" evidence="1">
    <location>
        <begin position="11"/>
        <end position="143"/>
    </location>
</feature>
<dbReference type="PRINTS" id="PR00598">
    <property type="entry name" value="HTHMARR"/>
</dbReference>
<dbReference type="Pfam" id="PF12802">
    <property type="entry name" value="MarR_2"/>
    <property type="match status" value="1"/>
</dbReference>
<keyword evidence="3" id="KW-1185">Reference proteome</keyword>